<evidence type="ECO:0000256" key="1">
    <source>
        <dbReference type="SAM" id="SignalP"/>
    </source>
</evidence>
<evidence type="ECO:0000313" key="2">
    <source>
        <dbReference type="EMBL" id="AMK77079.1"/>
    </source>
</evidence>
<dbReference type="Proteomes" id="UP000030512">
    <property type="component" value="Chromosome"/>
</dbReference>
<dbReference type="InterPro" id="IPR018740">
    <property type="entry name" value="DUF2282_membr"/>
</dbReference>
<feature type="signal peptide" evidence="1">
    <location>
        <begin position="1"/>
        <end position="29"/>
    </location>
</feature>
<sequence length="92" mass="9406">MKNVNTVVSTAMASLIALGALGLQSEAFAADKKDVEKCYGVTKAGKNDCKTLSNACAGHSTADNQKDAFIALPAGTCERIVGGSLEAPADMK</sequence>
<reference evidence="2 3" key="1">
    <citation type="journal article" date="2015" name="Environ. Microbiol.">
        <title>Methane oxidation coupled to nitrate reduction under hypoxia by the Gammaproteobacterium Methylomonas denitrificans, sp. nov. type strain FJG1.</title>
        <authorList>
            <person name="Kits K.D."/>
            <person name="Klotz M.G."/>
            <person name="Stein L.Y."/>
        </authorList>
    </citation>
    <scope>NUCLEOTIDE SEQUENCE [LARGE SCALE GENOMIC DNA]</scope>
    <source>
        <strain evidence="2 3">FJG1</strain>
    </source>
</reference>
<accession>A0A126T4R2</accession>
<dbReference type="KEGG" id="mdn:JT25_011380"/>
<protein>
    <recommendedName>
        <fullName evidence="4">Signal peptidase</fullName>
    </recommendedName>
</protein>
<dbReference type="RefSeq" id="WP_036273848.1">
    <property type="nucleotide sequence ID" value="NZ_CP014476.1"/>
</dbReference>
<organism evidence="2 3">
    <name type="scientific">Methylomonas denitrificans</name>
    <dbReference type="NCBI Taxonomy" id="1538553"/>
    <lineage>
        <taxon>Bacteria</taxon>
        <taxon>Pseudomonadati</taxon>
        <taxon>Pseudomonadota</taxon>
        <taxon>Gammaproteobacteria</taxon>
        <taxon>Methylococcales</taxon>
        <taxon>Methylococcaceae</taxon>
        <taxon>Methylomonas</taxon>
    </lineage>
</organism>
<dbReference type="STRING" id="1538553.JT25_011380"/>
<dbReference type="Pfam" id="PF10048">
    <property type="entry name" value="DUF2282"/>
    <property type="match status" value="1"/>
</dbReference>
<name>A0A126T4R2_9GAMM</name>
<feature type="chain" id="PRO_5007797845" description="Signal peptidase" evidence="1">
    <location>
        <begin position="30"/>
        <end position="92"/>
    </location>
</feature>
<dbReference type="AlphaFoldDB" id="A0A126T4R2"/>
<proteinExistence type="predicted"/>
<evidence type="ECO:0008006" key="4">
    <source>
        <dbReference type="Google" id="ProtNLM"/>
    </source>
</evidence>
<keyword evidence="3" id="KW-1185">Reference proteome</keyword>
<gene>
    <name evidence="2" type="ORF">JT25_011380</name>
</gene>
<keyword evidence="1" id="KW-0732">Signal</keyword>
<dbReference type="OrthoDB" id="1551288at2"/>
<dbReference type="EMBL" id="CP014476">
    <property type="protein sequence ID" value="AMK77079.1"/>
    <property type="molecule type" value="Genomic_DNA"/>
</dbReference>
<evidence type="ECO:0000313" key="3">
    <source>
        <dbReference type="Proteomes" id="UP000030512"/>
    </source>
</evidence>